<evidence type="ECO:0000256" key="2">
    <source>
        <dbReference type="SAM" id="SignalP"/>
    </source>
</evidence>
<keyword evidence="2" id="KW-0732">Signal</keyword>
<feature type="compositionally biased region" description="Low complexity" evidence="1">
    <location>
        <begin position="46"/>
        <end position="66"/>
    </location>
</feature>
<dbReference type="EMBL" id="JABMIG020000169">
    <property type="protein sequence ID" value="KAL3787764.1"/>
    <property type="molecule type" value="Genomic_DNA"/>
</dbReference>
<feature type="chain" id="PRO_5044842271" evidence="2">
    <location>
        <begin position="25"/>
        <end position="601"/>
    </location>
</feature>
<comment type="caution">
    <text evidence="3">The sequence shown here is derived from an EMBL/GenBank/DDBJ whole genome shotgun (WGS) entry which is preliminary data.</text>
</comment>
<evidence type="ECO:0000256" key="1">
    <source>
        <dbReference type="SAM" id="MobiDB-lite"/>
    </source>
</evidence>
<organism evidence="3 4">
    <name type="scientific">Cyclotella cryptica</name>
    <dbReference type="NCBI Taxonomy" id="29204"/>
    <lineage>
        <taxon>Eukaryota</taxon>
        <taxon>Sar</taxon>
        <taxon>Stramenopiles</taxon>
        <taxon>Ochrophyta</taxon>
        <taxon>Bacillariophyta</taxon>
        <taxon>Coscinodiscophyceae</taxon>
        <taxon>Thalassiosirophycidae</taxon>
        <taxon>Stephanodiscales</taxon>
        <taxon>Stephanodiscaceae</taxon>
        <taxon>Cyclotella</taxon>
    </lineage>
</organism>
<reference evidence="3 4" key="1">
    <citation type="journal article" date="2020" name="G3 (Bethesda)">
        <title>Improved Reference Genome for Cyclotella cryptica CCMP332, a Model for Cell Wall Morphogenesis, Salinity Adaptation, and Lipid Production in Diatoms (Bacillariophyta).</title>
        <authorList>
            <person name="Roberts W.R."/>
            <person name="Downey K.M."/>
            <person name="Ruck E.C."/>
            <person name="Traller J.C."/>
            <person name="Alverson A.J."/>
        </authorList>
    </citation>
    <scope>NUCLEOTIDE SEQUENCE [LARGE SCALE GENOMIC DNA]</scope>
    <source>
        <strain evidence="3 4">CCMP332</strain>
    </source>
</reference>
<proteinExistence type="predicted"/>
<dbReference type="AlphaFoldDB" id="A0ABD3PIE0"/>
<name>A0ABD3PIE0_9STRA</name>
<feature type="signal peptide" evidence="2">
    <location>
        <begin position="1"/>
        <end position="24"/>
    </location>
</feature>
<feature type="region of interest" description="Disordered" evidence="1">
    <location>
        <begin position="27"/>
        <end position="66"/>
    </location>
</feature>
<gene>
    <name evidence="3" type="ORF">HJC23_009815</name>
</gene>
<accession>A0ABD3PIE0</accession>
<keyword evidence="4" id="KW-1185">Reference proteome</keyword>
<evidence type="ECO:0000313" key="4">
    <source>
        <dbReference type="Proteomes" id="UP001516023"/>
    </source>
</evidence>
<evidence type="ECO:0000313" key="3">
    <source>
        <dbReference type="EMBL" id="KAL3787764.1"/>
    </source>
</evidence>
<protein>
    <submittedName>
        <fullName evidence="3">Uncharacterized protein</fullName>
    </submittedName>
</protein>
<feature type="compositionally biased region" description="Low complexity" evidence="1">
    <location>
        <begin position="27"/>
        <end position="39"/>
    </location>
</feature>
<dbReference type="Proteomes" id="UP001516023">
    <property type="component" value="Unassembled WGS sequence"/>
</dbReference>
<sequence>MTRFGKKFALAAAVLSFRDLVVVAQPTTSAPTKKPTSAPTNPPTKKPTNAPTTLAPTKKPTNPPTAYLGSGEWYADTANGNLCSKDCAVSTLTPDCSGINHDTATWLTDTYADAATCCEQKFSYLDVDYCASRSKGTPTSTGKFYADTASSSCKVDDSATKGPFQSGTLFDTAAACCTGALGWVNSLYCTSRSTGGTGYHSKWYVDYQDMVCKQDCAISSSSPACKPTTDASASNTLFDTAAACCAGKLGWIPAATCASVSTTGVATAVNGTAKFYADYSSSPARCAKDCNTANDPTCGGILTNVAGVQMFDTAAACCAAKFSWMDKDYCAALTTGASTNKWYVDYQSNTCKKDCPAATNSPCGGSPPDLSMQLFADAATCCSTKLGWVQASTCTGASTSATTAASGSLKYYADYTSGTCKKDCAVATTAPECGVLANFGRRSALRLAPTCCAGKFGWIDKDLCTAMGTGGYTNKFYVDYADNACKQDCAAASGTNCAGHPGDKATQLFSTAAACCSSKLSYLNQATCVSKSTTGSAASATGSAKWYVDWSVSKCVKDCPSGGTDKECGGLAESWESAEYTSWSACCSTRLSWVKTADCHL</sequence>